<dbReference type="EC" id="3.2.1.26" evidence="4"/>
<dbReference type="Gene3D" id="2.60.120.560">
    <property type="entry name" value="Exo-inulinase, domain 1"/>
    <property type="match status" value="1"/>
</dbReference>
<evidence type="ECO:0000256" key="2">
    <source>
        <dbReference type="ARBA" id="ARBA00022801"/>
    </source>
</evidence>
<dbReference type="Pfam" id="PF08244">
    <property type="entry name" value="Glyco_hydro_32C"/>
    <property type="match status" value="1"/>
</dbReference>
<dbReference type="PANTHER" id="PTHR43101">
    <property type="entry name" value="BETA-FRUCTOSIDASE"/>
    <property type="match status" value="1"/>
</dbReference>
<dbReference type="KEGG" id="bany:112053409"/>
<dbReference type="RefSeq" id="XP_023948584.1">
    <property type="nucleotide sequence ID" value="XM_024092816.2"/>
</dbReference>
<feature type="chain" id="PRO_5026704243" description="Sucrose-6-phosphate hydrolase" evidence="6">
    <location>
        <begin position="27"/>
        <end position="496"/>
    </location>
</feature>
<proteinExistence type="inferred from homology"/>
<dbReference type="CDD" id="cd08996">
    <property type="entry name" value="GH32_FFase"/>
    <property type="match status" value="1"/>
</dbReference>
<keyword evidence="3 4" id="KW-0326">Glycosidase</keyword>
<evidence type="ECO:0000259" key="8">
    <source>
        <dbReference type="Pfam" id="PF08244"/>
    </source>
</evidence>
<dbReference type="GO" id="GO:0005975">
    <property type="term" value="P:carbohydrate metabolic process"/>
    <property type="evidence" value="ECO:0007669"/>
    <property type="project" value="InterPro"/>
</dbReference>
<dbReference type="InterPro" id="IPR013320">
    <property type="entry name" value="ConA-like_dom_sf"/>
</dbReference>
<feature type="domain" description="Glycosyl hydrolase family 32 N-terminal" evidence="7">
    <location>
        <begin position="43"/>
        <end position="349"/>
    </location>
</feature>
<evidence type="ECO:0000256" key="3">
    <source>
        <dbReference type="ARBA" id="ARBA00023295"/>
    </source>
</evidence>
<keyword evidence="9" id="KW-1185">Reference proteome</keyword>
<evidence type="ECO:0000259" key="7">
    <source>
        <dbReference type="Pfam" id="PF00251"/>
    </source>
</evidence>
<dbReference type="OrthoDB" id="202537at2759"/>
<dbReference type="SMART" id="SM00640">
    <property type="entry name" value="Glyco_32"/>
    <property type="match status" value="1"/>
</dbReference>
<feature type="transmembrane region" description="Helical" evidence="5">
    <location>
        <begin position="182"/>
        <end position="201"/>
    </location>
</feature>
<evidence type="ECO:0000256" key="4">
    <source>
        <dbReference type="RuleBase" id="RU362110"/>
    </source>
</evidence>
<keyword evidence="2 4" id="KW-0378">Hydrolase</keyword>
<comment type="similarity">
    <text evidence="1 4">Belongs to the glycosyl hydrolase 32 family.</text>
</comment>
<keyword evidence="5" id="KW-0812">Transmembrane</keyword>
<feature type="signal peptide" evidence="6">
    <location>
        <begin position="1"/>
        <end position="26"/>
    </location>
</feature>
<sequence length="496" mass="57522">MRVFVKLMDVFNLVLCLCVICGTINSSPDIFVKQKRKYRPIYHLTSSQGWMNNPAGITVFRRKYHIFYQLHPYNAPLGLVSWGHAISTNLVDWLHYPAALVPSKTYDRHGCLSGTALVNWRFLTLFYTGHRISNNVSYETQNIAMSRDGIIFKKYIYNPVIKQSPINTKVLRNPKVWRFRNYWYMILGTTSILGTGELLLYTSPDMFNWKLYRTVATSYGDMGYIWENPDLFKLNGHHVLLLSAIGIQVPSDDYRFNNKYQVGYVVTRFDYLTARFEDLELSAATFHQLDNGHDFYAPKTLSSNGRRILIAWMGMWENNFTSTTFGWAGMMTLPRELSLNVDGRILMTPIKEIVSLRTELVESAWYEPGEMFLAGYKSFELLVNSTSPFSDTVLIFDWITGAFSIRYSAEFGYISVDRGDDDGERRAYWSPEKYIFLRIFVDASSVEIFCGEGEVVFSSRIYPNAMIIRVEGSTNVYIVQYRLRRSVRFDSLKYRP</sequence>
<dbReference type="NCBIfam" id="TIGR01322">
    <property type="entry name" value="scrB_fam"/>
    <property type="match status" value="1"/>
</dbReference>
<evidence type="ECO:0000256" key="5">
    <source>
        <dbReference type="SAM" id="Phobius"/>
    </source>
</evidence>
<evidence type="ECO:0000313" key="9">
    <source>
        <dbReference type="Proteomes" id="UP001652582"/>
    </source>
</evidence>
<evidence type="ECO:0000256" key="6">
    <source>
        <dbReference type="SAM" id="SignalP"/>
    </source>
</evidence>
<dbReference type="InterPro" id="IPR013148">
    <property type="entry name" value="Glyco_hydro_32_N"/>
</dbReference>
<dbReference type="PANTHER" id="PTHR43101:SF1">
    <property type="entry name" value="BETA-FRUCTOSIDASE"/>
    <property type="match status" value="1"/>
</dbReference>
<comment type="catalytic activity">
    <reaction evidence="4">
        <text>Hydrolysis of terminal non-reducing beta-D-fructofuranoside residues in beta-D-fructofuranosides.</text>
        <dbReference type="EC" id="3.2.1.26"/>
    </reaction>
</comment>
<dbReference type="InterPro" id="IPR051214">
    <property type="entry name" value="GH32_Enzymes"/>
</dbReference>
<keyword evidence="6" id="KW-0732">Signal</keyword>
<dbReference type="AlphaFoldDB" id="A0A6J1NNV3"/>
<dbReference type="GO" id="GO:0004564">
    <property type="term" value="F:beta-fructofuranosidase activity"/>
    <property type="evidence" value="ECO:0007669"/>
    <property type="project" value="UniProtKB-EC"/>
</dbReference>
<organism evidence="9 10">
    <name type="scientific">Bicyclus anynana</name>
    <name type="common">Squinting bush brown butterfly</name>
    <dbReference type="NCBI Taxonomy" id="110368"/>
    <lineage>
        <taxon>Eukaryota</taxon>
        <taxon>Metazoa</taxon>
        <taxon>Ecdysozoa</taxon>
        <taxon>Arthropoda</taxon>
        <taxon>Hexapoda</taxon>
        <taxon>Insecta</taxon>
        <taxon>Pterygota</taxon>
        <taxon>Neoptera</taxon>
        <taxon>Endopterygota</taxon>
        <taxon>Lepidoptera</taxon>
        <taxon>Glossata</taxon>
        <taxon>Ditrysia</taxon>
        <taxon>Papilionoidea</taxon>
        <taxon>Nymphalidae</taxon>
        <taxon>Satyrinae</taxon>
        <taxon>Satyrini</taxon>
        <taxon>Mycalesina</taxon>
        <taxon>Bicyclus</taxon>
    </lineage>
</organism>
<dbReference type="Gene3D" id="2.115.10.20">
    <property type="entry name" value="Glycosyl hydrolase domain, family 43"/>
    <property type="match status" value="1"/>
</dbReference>
<dbReference type="GeneID" id="112053409"/>
<evidence type="ECO:0000313" key="10">
    <source>
        <dbReference type="RefSeq" id="XP_023948584.1"/>
    </source>
</evidence>
<dbReference type="SUPFAM" id="SSF75005">
    <property type="entry name" value="Arabinanase/levansucrase/invertase"/>
    <property type="match status" value="1"/>
</dbReference>
<keyword evidence="5" id="KW-0472">Membrane</keyword>
<dbReference type="InterPro" id="IPR013189">
    <property type="entry name" value="Glyco_hydro_32_C"/>
</dbReference>
<name>A0A6J1NNV3_BICAN</name>
<keyword evidence="5" id="KW-1133">Transmembrane helix</keyword>
<feature type="domain" description="Glycosyl hydrolase family 32 C-terminal" evidence="8">
    <location>
        <begin position="404"/>
        <end position="480"/>
    </location>
</feature>
<dbReference type="InterPro" id="IPR023296">
    <property type="entry name" value="Glyco_hydro_beta-prop_sf"/>
</dbReference>
<dbReference type="Proteomes" id="UP001652582">
    <property type="component" value="Chromosome 11"/>
</dbReference>
<accession>A0A6J1NNV3</accession>
<dbReference type="InterPro" id="IPR006232">
    <property type="entry name" value="Suc6P_hydrolase"/>
</dbReference>
<evidence type="ECO:0000256" key="1">
    <source>
        <dbReference type="ARBA" id="ARBA00009902"/>
    </source>
</evidence>
<dbReference type="SUPFAM" id="SSF49899">
    <property type="entry name" value="Concanavalin A-like lectins/glucanases"/>
    <property type="match status" value="1"/>
</dbReference>
<reference evidence="10" key="1">
    <citation type="submission" date="2025-08" db="UniProtKB">
        <authorList>
            <consortium name="RefSeq"/>
        </authorList>
    </citation>
    <scope>IDENTIFICATION</scope>
</reference>
<dbReference type="Pfam" id="PF00251">
    <property type="entry name" value="Glyco_hydro_32N"/>
    <property type="match status" value="1"/>
</dbReference>
<dbReference type="GO" id="GO:0005737">
    <property type="term" value="C:cytoplasm"/>
    <property type="evidence" value="ECO:0007669"/>
    <property type="project" value="InterPro"/>
</dbReference>
<protein>
    <recommendedName>
        <fullName evidence="4">Sucrose-6-phosphate hydrolase</fullName>
        <ecNumber evidence="4">3.2.1.26</ecNumber>
    </recommendedName>
</protein>
<gene>
    <name evidence="10" type="primary">LOC112053409</name>
</gene>
<dbReference type="InterPro" id="IPR001362">
    <property type="entry name" value="Glyco_hydro_32"/>
</dbReference>